<keyword evidence="3" id="KW-1185">Reference proteome</keyword>
<dbReference type="Pfam" id="PF14526">
    <property type="entry name" value="Cass2"/>
    <property type="match status" value="1"/>
</dbReference>
<dbReference type="PATRIC" id="fig|1423776.4.peg.868"/>
<dbReference type="RefSeq" id="WP_056947694.1">
    <property type="nucleotide sequence ID" value="NZ_AZEE01000028.1"/>
</dbReference>
<comment type="caution">
    <text evidence="2">The sequence shown here is derived from an EMBL/GenBank/DDBJ whole genome shotgun (WGS) entry which is preliminary data.</text>
</comment>
<dbReference type="AlphaFoldDB" id="A0A0R1LQU3"/>
<name>A0A0R1LQU3_9LACO</name>
<evidence type="ECO:0000313" key="2">
    <source>
        <dbReference type="EMBL" id="KRK97888.1"/>
    </source>
</evidence>
<dbReference type="EMBL" id="AZEE01000028">
    <property type="protein sequence ID" value="KRK97888.1"/>
    <property type="molecule type" value="Genomic_DNA"/>
</dbReference>
<gene>
    <name evidence="2" type="ORF">FD04_GL000861</name>
</gene>
<evidence type="ECO:0000313" key="3">
    <source>
        <dbReference type="Proteomes" id="UP000051160"/>
    </source>
</evidence>
<dbReference type="InterPro" id="IPR029441">
    <property type="entry name" value="Cass2"/>
</dbReference>
<reference evidence="2 3" key="1">
    <citation type="journal article" date="2015" name="Genome Announc.">
        <title>Expanding the biotechnology potential of lactobacilli through comparative genomics of 213 strains and associated genera.</title>
        <authorList>
            <person name="Sun Z."/>
            <person name="Harris H.M."/>
            <person name="McCann A."/>
            <person name="Guo C."/>
            <person name="Argimon S."/>
            <person name="Zhang W."/>
            <person name="Yang X."/>
            <person name="Jeffery I.B."/>
            <person name="Cooney J.C."/>
            <person name="Kagawa T.F."/>
            <person name="Liu W."/>
            <person name="Song Y."/>
            <person name="Salvetti E."/>
            <person name="Wrobel A."/>
            <person name="Rasinkangas P."/>
            <person name="Parkhill J."/>
            <person name="Rea M.C."/>
            <person name="O'Sullivan O."/>
            <person name="Ritari J."/>
            <person name="Douillard F.P."/>
            <person name="Paul Ross R."/>
            <person name="Yang R."/>
            <person name="Briner A.E."/>
            <person name="Felis G.E."/>
            <person name="de Vos W.M."/>
            <person name="Barrangou R."/>
            <person name="Klaenhammer T.R."/>
            <person name="Caufield P.W."/>
            <person name="Cui Y."/>
            <person name="Zhang H."/>
            <person name="O'Toole P.W."/>
        </authorList>
    </citation>
    <scope>NUCLEOTIDE SEQUENCE [LARGE SCALE GENOMIC DNA]</scope>
    <source>
        <strain evidence="2 3">DSM 19909</strain>
    </source>
</reference>
<organism evidence="2 3">
    <name type="scientific">Secundilactobacillus odoratitofui DSM 19909 = JCM 15043</name>
    <dbReference type="NCBI Taxonomy" id="1423776"/>
    <lineage>
        <taxon>Bacteria</taxon>
        <taxon>Bacillati</taxon>
        <taxon>Bacillota</taxon>
        <taxon>Bacilli</taxon>
        <taxon>Lactobacillales</taxon>
        <taxon>Lactobacillaceae</taxon>
        <taxon>Secundilactobacillus</taxon>
    </lineage>
</organism>
<dbReference type="Proteomes" id="UP000051160">
    <property type="component" value="Unassembled WGS sequence"/>
</dbReference>
<proteinExistence type="predicted"/>
<feature type="domain" description="Integron-associated effector binding protein" evidence="1">
    <location>
        <begin position="11"/>
        <end position="160"/>
    </location>
</feature>
<accession>A0A0R1LQU3</accession>
<protein>
    <recommendedName>
        <fullName evidence="1">Integron-associated effector binding protein domain-containing protein</fullName>
    </recommendedName>
</protein>
<dbReference type="STRING" id="1423776.FD04_GL000861"/>
<evidence type="ECO:0000259" key="1">
    <source>
        <dbReference type="Pfam" id="PF14526"/>
    </source>
</evidence>
<dbReference type="OrthoDB" id="1645792at2"/>
<sequence length="169" mass="18640">MTTIEGFAVHKLPAMTLATYVTKLPIPDSNAHEISAGKQGLIAGLAHGGKLQELLAHSIDHRLYAVSRIQNNVLCYYVGTQIPPIVHIEEAEWQSIPAGDYLNMSARGNNPRQLLDELIATFLGKLQRHRPNLVRDDGLMIETMIQNADKKSQVALQVPITLKSSPSNR</sequence>